<dbReference type="Pfam" id="PF00933">
    <property type="entry name" value="Glyco_hydro_3"/>
    <property type="match status" value="1"/>
</dbReference>
<dbReference type="EMBL" id="JBBMFK010000006">
    <property type="protein sequence ID" value="MEQ2442852.1"/>
    <property type="molecule type" value="Genomic_DNA"/>
</dbReference>
<name>A0ABV1E6C2_9FIRM</name>
<feature type="domain" description="Fibronectin type III-like" evidence="5">
    <location>
        <begin position="443"/>
        <end position="521"/>
    </location>
</feature>
<feature type="region of interest" description="Disordered" evidence="3">
    <location>
        <begin position="685"/>
        <end position="710"/>
    </location>
</feature>
<comment type="similarity">
    <text evidence="1">Belongs to the glycosyl hydrolase 3 family.</text>
</comment>
<dbReference type="Gene3D" id="2.60.40.10">
    <property type="entry name" value="Immunoglobulins"/>
    <property type="match status" value="1"/>
</dbReference>
<dbReference type="InterPro" id="IPR050288">
    <property type="entry name" value="Cellulose_deg_GH3"/>
</dbReference>
<proteinExistence type="inferred from homology"/>
<dbReference type="SUPFAM" id="SSF51445">
    <property type="entry name" value="(Trans)glycosidases"/>
    <property type="match status" value="1"/>
</dbReference>
<dbReference type="InterPro" id="IPR036881">
    <property type="entry name" value="Glyco_hydro_3_C_sf"/>
</dbReference>
<keyword evidence="4" id="KW-0472">Membrane</keyword>
<dbReference type="Gene3D" id="3.40.50.1700">
    <property type="entry name" value="Glycoside hydrolase family 3 C-terminal domain"/>
    <property type="match status" value="1"/>
</dbReference>
<evidence type="ECO:0000313" key="7">
    <source>
        <dbReference type="Proteomes" id="UP001464378"/>
    </source>
</evidence>
<dbReference type="PANTHER" id="PTHR42715">
    <property type="entry name" value="BETA-GLUCOSIDASE"/>
    <property type="match status" value="1"/>
</dbReference>
<evidence type="ECO:0000313" key="6">
    <source>
        <dbReference type="EMBL" id="MEQ2442852.1"/>
    </source>
</evidence>
<dbReference type="InterPro" id="IPR002772">
    <property type="entry name" value="Glyco_hydro_3_C"/>
</dbReference>
<organism evidence="6 7">
    <name type="scientific">Pseudoflavonifractor intestinihominis</name>
    <dbReference type="NCBI Taxonomy" id="3133171"/>
    <lineage>
        <taxon>Bacteria</taxon>
        <taxon>Bacillati</taxon>
        <taxon>Bacillota</taxon>
        <taxon>Clostridia</taxon>
        <taxon>Eubacteriales</taxon>
        <taxon>Oscillospiraceae</taxon>
        <taxon>Pseudoflavonifractor</taxon>
    </lineage>
</organism>
<dbReference type="Gene3D" id="3.20.20.300">
    <property type="entry name" value="Glycoside hydrolase, family 3, N-terminal domain"/>
    <property type="match status" value="1"/>
</dbReference>
<reference evidence="6 7" key="1">
    <citation type="submission" date="2024-03" db="EMBL/GenBank/DDBJ databases">
        <title>Human intestinal bacterial collection.</title>
        <authorList>
            <person name="Pauvert C."/>
            <person name="Hitch T.C.A."/>
            <person name="Clavel T."/>
        </authorList>
    </citation>
    <scope>NUCLEOTIDE SEQUENCE [LARGE SCALE GENOMIC DNA]</scope>
    <source>
        <strain evidence="6 7">CLA-AP-H29</strain>
    </source>
</reference>
<dbReference type="PANTHER" id="PTHR42715:SF10">
    <property type="entry name" value="BETA-GLUCOSIDASE"/>
    <property type="match status" value="1"/>
</dbReference>
<keyword evidence="4" id="KW-1133">Transmembrane helix</keyword>
<dbReference type="SMART" id="SM01217">
    <property type="entry name" value="Fn3_like"/>
    <property type="match status" value="1"/>
</dbReference>
<evidence type="ECO:0000256" key="4">
    <source>
        <dbReference type="SAM" id="Phobius"/>
    </source>
</evidence>
<dbReference type="InterPro" id="IPR017853">
    <property type="entry name" value="GH"/>
</dbReference>
<evidence type="ECO:0000256" key="2">
    <source>
        <dbReference type="ARBA" id="ARBA00022801"/>
    </source>
</evidence>
<dbReference type="Pfam" id="PF14310">
    <property type="entry name" value="Fn3-like"/>
    <property type="match status" value="1"/>
</dbReference>
<accession>A0ABV1E6C2</accession>
<dbReference type="InterPro" id="IPR001764">
    <property type="entry name" value="Glyco_hydro_3_N"/>
</dbReference>
<keyword evidence="4" id="KW-0812">Transmembrane</keyword>
<dbReference type="PRINTS" id="PR00133">
    <property type="entry name" value="GLHYDRLASE3"/>
</dbReference>
<evidence type="ECO:0000256" key="3">
    <source>
        <dbReference type="SAM" id="MobiDB-lite"/>
    </source>
</evidence>
<evidence type="ECO:0000256" key="1">
    <source>
        <dbReference type="ARBA" id="ARBA00005336"/>
    </source>
</evidence>
<gene>
    <name evidence="6" type="ORF">WMO64_05165</name>
</gene>
<dbReference type="SUPFAM" id="SSF52279">
    <property type="entry name" value="Beta-D-glucan exohydrolase, C-terminal domain"/>
    <property type="match status" value="1"/>
</dbReference>
<dbReference type="InterPro" id="IPR013783">
    <property type="entry name" value="Ig-like_fold"/>
</dbReference>
<comment type="caution">
    <text evidence="6">The sequence shown here is derived from an EMBL/GenBank/DDBJ whole genome shotgun (WGS) entry which is preliminary data.</text>
</comment>
<dbReference type="Pfam" id="PF01915">
    <property type="entry name" value="Glyco_hydro_3_C"/>
    <property type="match status" value="1"/>
</dbReference>
<sequence length="1005" mass="110076">MKKEALWRGLTSVLAVLLAFLFVMTNVAWGYENLINSALNVTTRKAVESESSSTVDTAFYKSDYGDVNHLTEEDLDRLNADEDAFIVQEMEEGAVLLKNDNNALPLAQDERRVTLFGSGSAKPLYHGNSGGGDNDPSREVSFYQALKDEGFTINEALYQAYLNSPTTRKIVVTNEQSAGTYGGTDSWSIGEEPISFYTDELKSTFSDYNDVAIVVLTRACGEDSDLPTSDEDGVSYLSLHQDEKDMLNMIYQSGQFDKIILINNSPNPLELGWLDEYHVDACLWIGNPGLVGFRGVVNLLTGAANPSGRLVDTYAASSLSAPSVQNYGSFTFENSTEITDYCADDGKYVTHYMVYAEGIYVGYKYYETRYEDCVLGQGGASSGSGVFASQNGAWSYADEVVYPFGYGLSYTTFQQTLDSVTEADGTFTVSVTVTNTGDTAGKDVVQVYAQTPYTDYDRENLVEKSAIQLLGFGKTGLLEPGQSEPVTVTCDKYLLASYDYTNAKGYILDAGDYYLAIGSDAHDALNNVLAAKGADGLVDQDGESVPGDAGKTYTWSQAQLDTETYKYSLQTGVQVTNQLDDADLNHWIDNSVTYLTRQDWEGTFPQPVTGLTATEDMIRELDGHLYETPDDAPSIRSFTMGADNGITFVDMKDETYDSPVWDEFLDQLTLDDMVSIIDETWSSPAVDKVNKPESRNQDGPGGVSGPYLQGDQTATPTAYVGQSLAAATWNLDMLAKRGSFLAEDAIFAGVSHLWAPGGDMHRTPFSGRNFEYYSEDAVLAYLCSASETAAMQVKGLCASIKHFVGNDQETNRHDLATFMTEQTAREIYLKAFEGAFTKGGALGTMTSYNRMGCTYVGHSAALQREILRSEWGFQGVIISDAAMNNYQHALEGLVGGTDFWCMSGFYNMVVPGAELRNVELKNYIEANDDGYLLGLLREANHNFYYAFVHTNLINGLNPDTTFVTVYPWWKTVIIAADCTVGVLTAAACALYASALLRKKRSAGIQ</sequence>
<keyword evidence="2 6" id="KW-0378">Hydrolase</keyword>
<dbReference type="InterPro" id="IPR026891">
    <property type="entry name" value="Fn3-like"/>
</dbReference>
<protein>
    <submittedName>
        <fullName evidence="6">Glycoside hydrolase family 3 C-terminal domain-containing protein</fullName>
    </submittedName>
</protein>
<feature type="transmembrane region" description="Helical" evidence="4">
    <location>
        <begin position="968"/>
        <end position="992"/>
    </location>
</feature>
<dbReference type="Proteomes" id="UP001464378">
    <property type="component" value="Unassembled WGS sequence"/>
</dbReference>
<evidence type="ECO:0000259" key="5">
    <source>
        <dbReference type="SMART" id="SM01217"/>
    </source>
</evidence>
<dbReference type="GO" id="GO:0016787">
    <property type="term" value="F:hydrolase activity"/>
    <property type="evidence" value="ECO:0007669"/>
    <property type="project" value="UniProtKB-KW"/>
</dbReference>
<dbReference type="RefSeq" id="WP_349231235.1">
    <property type="nucleotide sequence ID" value="NZ_JBBMFK010000006.1"/>
</dbReference>
<dbReference type="InterPro" id="IPR036962">
    <property type="entry name" value="Glyco_hydro_3_N_sf"/>
</dbReference>
<keyword evidence="7" id="KW-1185">Reference proteome</keyword>